<feature type="domain" description="Glycosyltransferase 2-like" evidence="1">
    <location>
        <begin position="6"/>
        <end position="138"/>
    </location>
</feature>
<dbReference type="InterPro" id="IPR029044">
    <property type="entry name" value="Nucleotide-diphossugar_trans"/>
</dbReference>
<reference evidence="2 3" key="1">
    <citation type="submission" date="2022-10" db="EMBL/GenBank/DDBJ databases">
        <title>Comparative genomics and taxonomic characterization of three novel marine species of genus Reichenbachiella exhibiting antioxidant and polysaccharide degradation activities.</title>
        <authorList>
            <person name="Muhammad N."/>
            <person name="Lee Y.-J."/>
            <person name="Ko J."/>
            <person name="Kim S.-G."/>
        </authorList>
    </citation>
    <scope>NUCLEOTIDE SEQUENCE [LARGE SCALE GENOMIC DNA]</scope>
    <source>
        <strain evidence="2 3">ABR2-5</strain>
    </source>
</reference>
<organism evidence="2 3">
    <name type="scientific">Reichenbachiella ulvae</name>
    <dbReference type="NCBI Taxonomy" id="2980104"/>
    <lineage>
        <taxon>Bacteria</taxon>
        <taxon>Pseudomonadati</taxon>
        <taxon>Bacteroidota</taxon>
        <taxon>Cytophagia</taxon>
        <taxon>Cytophagales</taxon>
        <taxon>Reichenbachiellaceae</taxon>
        <taxon>Reichenbachiella</taxon>
    </lineage>
</organism>
<dbReference type="PANTHER" id="PTHR22916:SF3">
    <property type="entry name" value="UDP-GLCNAC:BETAGAL BETA-1,3-N-ACETYLGLUCOSAMINYLTRANSFERASE-LIKE PROTEIN 1"/>
    <property type="match status" value="1"/>
</dbReference>
<dbReference type="InterPro" id="IPR001173">
    <property type="entry name" value="Glyco_trans_2-like"/>
</dbReference>
<sequence>MKPQVSVILPFRNAASTLPEAVDSIISQSHSPVELILINNKSTDSSLQIAQNYCNQHKHIRLLHEDQIGVSHAANRGMNAAKGEYLARMDADDISYPERLESQVQELIRHKADICATQADVVIKNNKGFHHFVEWSNSILSTEDIYGNRFVEFPLINPTLMITKSCWEQVGPFYDEDYPEDYEWFLRALYKKMKIIKLGKAHLFWRDSETRLTRSSEKYSTDAFFKIKTHYLSKELKDRQQASVWIWGAGKLARQRVEYLKSYQVKVEGFIDIKNTKQHSNYRCIHYESIRKEEQPFILSYVTNRNKRDEIKNFLLTKGYIEDRDFLLMG</sequence>
<protein>
    <submittedName>
        <fullName evidence="2">Glycosyltransferase</fullName>
    </submittedName>
</protein>
<name>A0ABT3CQJ9_9BACT</name>
<dbReference type="Gene3D" id="3.40.50.720">
    <property type="entry name" value="NAD(P)-binding Rossmann-like Domain"/>
    <property type="match status" value="1"/>
</dbReference>
<accession>A0ABT3CQJ9</accession>
<dbReference type="RefSeq" id="WP_264136606.1">
    <property type="nucleotide sequence ID" value="NZ_JAOYOD010000001.1"/>
</dbReference>
<evidence type="ECO:0000259" key="1">
    <source>
        <dbReference type="Pfam" id="PF00535"/>
    </source>
</evidence>
<proteinExistence type="predicted"/>
<dbReference type="Gene3D" id="3.90.550.10">
    <property type="entry name" value="Spore Coat Polysaccharide Biosynthesis Protein SpsA, Chain A"/>
    <property type="match status" value="1"/>
</dbReference>
<evidence type="ECO:0000313" key="3">
    <source>
        <dbReference type="Proteomes" id="UP001300692"/>
    </source>
</evidence>
<gene>
    <name evidence="2" type="ORF">N7U62_04075</name>
</gene>
<dbReference type="PANTHER" id="PTHR22916">
    <property type="entry name" value="GLYCOSYLTRANSFERASE"/>
    <property type="match status" value="1"/>
</dbReference>
<dbReference type="SUPFAM" id="SSF53448">
    <property type="entry name" value="Nucleotide-diphospho-sugar transferases"/>
    <property type="match status" value="1"/>
</dbReference>
<dbReference type="Pfam" id="PF00535">
    <property type="entry name" value="Glycos_transf_2"/>
    <property type="match status" value="1"/>
</dbReference>
<keyword evidence="3" id="KW-1185">Reference proteome</keyword>
<dbReference type="Proteomes" id="UP001300692">
    <property type="component" value="Unassembled WGS sequence"/>
</dbReference>
<evidence type="ECO:0000313" key="2">
    <source>
        <dbReference type="EMBL" id="MCV9385823.1"/>
    </source>
</evidence>
<comment type="caution">
    <text evidence="2">The sequence shown here is derived from an EMBL/GenBank/DDBJ whole genome shotgun (WGS) entry which is preliminary data.</text>
</comment>
<dbReference type="EMBL" id="JAOYOD010000001">
    <property type="protein sequence ID" value="MCV9385823.1"/>
    <property type="molecule type" value="Genomic_DNA"/>
</dbReference>